<proteinExistence type="predicted"/>
<comment type="caution">
    <text evidence="2">The sequence shown here is derived from an EMBL/GenBank/DDBJ whole genome shotgun (WGS) entry which is preliminary data.</text>
</comment>
<dbReference type="EMBL" id="JAMSHJ010000004">
    <property type="protein sequence ID" value="KAI5417563.1"/>
    <property type="molecule type" value="Genomic_DNA"/>
</dbReference>
<dbReference type="PANTHER" id="PTHR11439">
    <property type="entry name" value="GAG-POL-RELATED RETROTRANSPOSON"/>
    <property type="match status" value="1"/>
</dbReference>
<keyword evidence="1" id="KW-0472">Membrane</keyword>
<reference evidence="2 3" key="1">
    <citation type="journal article" date="2022" name="Nat. Genet.">
        <title>Improved pea reference genome and pan-genome highlight genomic features and evolutionary characteristics.</title>
        <authorList>
            <person name="Yang T."/>
            <person name="Liu R."/>
            <person name="Luo Y."/>
            <person name="Hu S."/>
            <person name="Wang D."/>
            <person name="Wang C."/>
            <person name="Pandey M.K."/>
            <person name="Ge S."/>
            <person name="Xu Q."/>
            <person name="Li N."/>
            <person name="Li G."/>
            <person name="Huang Y."/>
            <person name="Saxena R.K."/>
            <person name="Ji Y."/>
            <person name="Li M."/>
            <person name="Yan X."/>
            <person name="He Y."/>
            <person name="Liu Y."/>
            <person name="Wang X."/>
            <person name="Xiang C."/>
            <person name="Varshney R.K."/>
            <person name="Ding H."/>
            <person name="Gao S."/>
            <person name="Zong X."/>
        </authorList>
    </citation>
    <scope>NUCLEOTIDE SEQUENCE [LARGE SCALE GENOMIC DNA]</scope>
    <source>
        <strain evidence="2 3">cv. Zhongwan 6</strain>
    </source>
</reference>
<gene>
    <name evidence="2" type="ORF">KIW84_042246</name>
</gene>
<accession>A0A9D5AQC4</accession>
<evidence type="ECO:0000313" key="3">
    <source>
        <dbReference type="Proteomes" id="UP001058974"/>
    </source>
</evidence>
<dbReference type="PANTHER" id="PTHR11439:SF463">
    <property type="entry name" value="REVERSE TRANSCRIPTASE TY1_COPIA-TYPE DOMAIN-CONTAINING PROTEIN"/>
    <property type="match status" value="1"/>
</dbReference>
<keyword evidence="1" id="KW-0812">Transmembrane</keyword>
<dbReference type="AlphaFoldDB" id="A0A9D5AQC4"/>
<keyword evidence="3" id="KW-1185">Reference proteome</keyword>
<organism evidence="2 3">
    <name type="scientific">Pisum sativum</name>
    <name type="common">Garden pea</name>
    <name type="synonym">Lathyrus oleraceus</name>
    <dbReference type="NCBI Taxonomy" id="3888"/>
    <lineage>
        <taxon>Eukaryota</taxon>
        <taxon>Viridiplantae</taxon>
        <taxon>Streptophyta</taxon>
        <taxon>Embryophyta</taxon>
        <taxon>Tracheophyta</taxon>
        <taxon>Spermatophyta</taxon>
        <taxon>Magnoliopsida</taxon>
        <taxon>eudicotyledons</taxon>
        <taxon>Gunneridae</taxon>
        <taxon>Pentapetalae</taxon>
        <taxon>rosids</taxon>
        <taxon>fabids</taxon>
        <taxon>Fabales</taxon>
        <taxon>Fabaceae</taxon>
        <taxon>Papilionoideae</taxon>
        <taxon>50 kb inversion clade</taxon>
        <taxon>NPAAA clade</taxon>
        <taxon>Hologalegina</taxon>
        <taxon>IRL clade</taxon>
        <taxon>Fabeae</taxon>
        <taxon>Lathyrus</taxon>
    </lineage>
</organism>
<protein>
    <submittedName>
        <fullName evidence="2">Uncharacterized protein</fullName>
    </submittedName>
</protein>
<dbReference type="Proteomes" id="UP001058974">
    <property type="component" value="Chromosome 4"/>
</dbReference>
<dbReference type="Gramene" id="Psat04G0224600-T1">
    <property type="protein sequence ID" value="KAI5417563.1"/>
    <property type="gene ID" value="KIW84_042246"/>
</dbReference>
<name>A0A9D5AQC4_PEA</name>
<keyword evidence="1" id="KW-1133">Transmembrane helix</keyword>
<dbReference type="CDD" id="cd09272">
    <property type="entry name" value="RNase_HI_RT_Ty1"/>
    <property type="match status" value="1"/>
</dbReference>
<evidence type="ECO:0000313" key="2">
    <source>
        <dbReference type="EMBL" id="KAI5417563.1"/>
    </source>
</evidence>
<sequence>MVVKMDESLLLELRLHFFALLCFLVWPLIHVWGRSHEGLMGFVKLSKVGIDFFEDPTLYRSIVCALQYVTITRHELGYSVNKSKKQSLDAKSSAEVKYHNLALAAYGILWVQSLLQELCFPIPTHVIYCDNQSTVSLSHNPVLHSKTKHMELDIFFVKEKVFNK</sequence>
<feature type="transmembrane region" description="Helical" evidence="1">
    <location>
        <begin position="15"/>
        <end position="33"/>
    </location>
</feature>
<evidence type="ECO:0000256" key="1">
    <source>
        <dbReference type="SAM" id="Phobius"/>
    </source>
</evidence>